<dbReference type="EMBL" id="CAJNIZ010045535">
    <property type="protein sequence ID" value="CAE7722982.1"/>
    <property type="molecule type" value="Genomic_DNA"/>
</dbReference>
<evidence type="ECO:0000256" key="2">
    <source>
        <dbReference type="SAM" id="MobiDB-lite"/>
    </source>
</evidence>
<keyword evidence="1" id="KW-0479">Metal-binding</keyword>
<feature type="zinc finger region" description="C3H1-type" evidence="1">
    <location>
        <begin position="190"/>
        <end position="212"/>
    </location>
</feature>
<sequence length="349" mass="38634">MSQPDQQRDEQTLPTLGGLPQQQECARQINEGVAEAEQEQKLIIKKTFYELVAPEPVSCGKRALSCPPPDTEDTEGLDPPTPAPPTTPRKSPQTHEAHQEMMKMASQTNWASQGKPWSAVPSAGSQTVAMPSVTAAAPAPDNALAGPVVVGLIHRQLCWMPAPVEAARDRSLCPSPLHRASNQQVWLKNICKRYLKGFCYHGKDCWWDHVSLVELEELYRKMDGHQRLHGMRQELLVLQKRSASNVIVGSNNGQPVWDYAPARVDANAHGVHPHKTCGRHKRVVWLKGVCKHHLESKCTGHWKGQPCAYPHLNNPDVLGTIVELLDDADDLASMKNPRLLFRSSKGSLA</sequence>
<feature type="region of interest" description="Disordered" evidence="2">
    <location>
        <begin position="1"/>
        <end position="23"/>
    </location>
</feature>
<feature type="region of interest" description="Disordered" evidence="2">
    <location>
        <begin position="59"/>
        <end position="99"/>
    </location>
</feature>
<reference evidence="4" key="1">
    <citation type="submission" date="2021-02" db="EMBL/GenBank/DDBJ databases">
        <authorList>
            <person name="Dougan E. K."/>
            <person name="Rhodes N."/>
            <person name="Thang M."/>
            <person name="Chan C."/>
        </authorList>
    </citation>
    <scope>NUCLEOTIDE SEQUENCE</scope>
</reference>
<dbReference type="AlphaFoldDB" id="A0A812X833"/>
<keyword evidence="1" id="KW-0862">Zinc</keyword>
<keyword evidence="1" id="KW-0863">Zinc-finger</keyword>
<evidence type="ECO:0000259" key="3">
    <source>
        <dbReference type="PROSITE" id="PS50103"/>
    </source>
</evidence>
<evidence type="ECO:0000313" key="4">
    <source>
        <dbReference type="EMBL" id="CAE7722982.1"/>
    </source>
</evidence>
<proteinExistence type="predicted"/>
<dbReference type="InterPro" id="IPR000571">
    <property type="entry name" value="Znf_CCCH"/>
</dbReference>
<organism evidence="4 5">
    <name type="scientific">Symbiodinium pilosum</name>
    <name type="common">Dinoflagellate</name>
    <dbReference type="NCBI Taxonomy" id="2952"/>
    <lineage>
        <taxon>Eukaryota</taxon>
        <taxon>Sar</taxon>
        <taxon>Alveolata</taxon>
        <taxon>Dinophyceae</taxon>
        <taxon>Suessiales</taxon>
        <taxon>Symbiodiniaceae</taxon>
        <taxon>Symbiodinium</taxon>
    </lineage>
</organism>
<gene>
    <name evidence="4" type="ORF">SPIL2461_LOCUS20633</name>
</gene>
<dbReference type="PROSITE" id="PS50103">
    <property type="entry name" value="ZF_C3H1"/>
    <property type="match status" value="1"/>
</dbReference>
<feature type="compositionally biased region" description="Basic and acidic residues" evidence="2">
    <location>
        <begin position="1"/>
        <end position="11"/>
    </location>
</feature>
<comment type="caution">
    <text evidence="4">The sequence shown here is derived from an EMBL/GenBank/DDBJ whole genome shotgun (WGS) entry which is preliminary data.</text>
</comment>
<dbReference type="Proteomes" id="UP000649617">
    <property type="component" value="Unassembled WGS sequence"/>
</dbReference>
<keyword evidence="5" id="KW-1185">Reference proteome</keyword>
<evidence type="ECO:0000256" key="1">
    <source>
        <dbReference type="PROSITE-ProRule" id="PRU00723"/>
    </source>
</evidence>
<feature type="domain" description="C3H1-type" evidence="3">
    <location>
        <begin position="190"/>
        <end position="212"/>
    </location>
</feature>
<protein>
    <recommendedName>
        <fullName evidence="3">C3H1-type domain-containing protein</fullName>
    </recommendedName>
</protein>
<name>A0A812X833_SYMPI</name>
<evidence type="ECO:0000313" key="5">
    <source>
        <dbReference type="Proteomes" id="UP000649617"/>
    </source>
</evidence>
<accession>A0A812X833</accession>
<dbReference type="GO" id="GO:0008270">
    <property type="term" value="F:zinc ion binding"/>
    <property type="evidence" value="ECO:0007669"/>
    <property type="project" value="UniProtKB-KW"/>
</dbReference>